<proteinExistence type="predicted"/>
<dbReference type="SUPFAM" id="SSF50998">
    <property type="entry name" value="Quinoprotein alcohol dehydrogenase-like"/>
    <property type="match status" value="1"/>
</dbReference>
<dbReference type="RefSeq" id="WP_164322768.1">
    <property type="nucleotide sequence ID" value="NZ_JAAGLU010000047.1"/>
</dbReference>
<evidence type="ECO:0000256" key="1">
    <source>
        <dbReference type="SAM" id="Phobius"/>
    </source>
</evidence>
<protein>
    <submittedName>
        <fullName evidence="2">PQQ-binding-like beta-propeller repeat protein</fullName>
    </submittedName>
</protein>
<gene>
    <name evidence="2" type="ORF">G3I71_39535</name>
</gene>
<keyword evidence="1" id="KW-0812">Transmembrane</keyword>
<reference evidence="2" key="1">
    <citation type="submission" date="2020-01" db="EMBL/GenBank/DDBJ databases">
        <title>Insect and environment-associated Actinomycetes.</title>
        <authorList>
            <person name="Currrie C."/>
            <person name="Chevrette M."/>
            <person name="Carlson C."/>
            <person name="Stubbendieck R."/>
            <person name="Wendt-Pienkowski E."/>
        </authorList>
    </citation>
    <scope>NUCLEOTIDE SEQUENCE</scope>
    <source>
        <strain evidence="2">SID12501</strain>
    </source>
</reference>
<dbReference type="Gene3D" id="2.40.10.480">
    <property type="match status" value="1"/>
</dbReference>
<name>A0A6B3C6F1_9ACTN</name>
<dbReference type="InterPro" id="IPR011047">
    <property type="entry name" value="Quinoprotein_ADH-like_sf"/>
</dbReference>
<feature type="transmembrane region" description="Helical" evidence="1">
    <location>
        <begin position="12"/>
        <end position="35"/>
    </location>
</feature>
<evidence type="ECO:0000313" key="2">
    <source>
        <dbReference type="EMBL" id="NEC91750.1"/>
    </source>
</evidence>
<dbReference type="EMBL" id="JAAGLU010000047">
    <property type="protein sequence ID" value="NEC91750.1"/>
    <property type="molecule type" value="Genomic_DNA"/>
</dbReference>
<comment type="caution">
    <text evidence="2">The sequence shown here is derived from an EMBL/GenBank/DDBJ whole genome shotgun (WGS) entry which is preliminary data.</text>
</comment>
<keyword evidence="1" id="KW-0472">Membrane</keyword>
<keyword evidence="1" id="KW-1133">Transmembrane helix</keyword>
<dbReference type="AlphaFoldDB" id="A0A6B3C6F1"/>
<organism evidence="2">
    <name type="scientific">Streptomyces sp. SID12501</name>
    <dbReference type="NCBI Taxonomy" id="2706042"/>
    <lineage>
        <taxon>Bacteria</taxon>
        <taxon>Bacillati</taxon>
        <taxon>Actinomycetota</taxon>
        <taxon>Actinomycetes</taxon>
        <taxon>Kitasatosporales</taxon>
        <taxon>Streptomycetaceae</taxon>
        <taxon>Streptomyces</taxon>
    </lineage>
</organism>
<sequence length="54" mass="5662">MTAWTFANDDEVLGTLVVANGTIYFGSLAGTLYAVNVKTRGKIPANDALTDPGM</sequence>
<accession>A0A6B3C6F1</accession>